<name>A0A7R9D299_TIMCR</name>
<feature type="region of interest" description="Disordered" evidence="1">
    <location>
        <begin position="61"/>
        <end position="93"/>
    </location>
</feature>
<evidence type="ECO:0000313" key="2">
    <source>
        <dbReference type="EMBL" id="CAD7405250.1"/>
    </source>
</evidence>
<organism evidence="2">
    <name type="scientific">Timema cristinae</name>
    <name type="common">Walking stick</name>
    <dbReference type="NCBI Taxonomy" id="61476"/>
    <lineage>
        <taxon>Eukaryota</taxon>
        <taxon>Metazoa</taxon>
        <taxon>Ecdysozoa</taxon>
        <taxon>Arthropoda</taxon>
        <taxon>Hexapoda</taxon>
        <taxon>Insecta</taxon>
        <taxon>Pterygota</taxon>
        <taxon>Neoptera</taxon>
        <taxon>Polyneoptera</taxon>
        <taxon>Phasmatodea</taxon>
        <taxon>Timematodea</taxon>
        <taxon>Timematoidea</taxon>
        <taxon>Timematidae</taxon>
        <taxon>Timema</taxon>
    </lineage>
</organism>
<evidence type="ECO:0000256" key="1">
    <source>
        <dbReference type="SAM" id="MobiDB-lite"/>
    </source>
</evidence>
<proteinExistence type="predicted"/>
<reference evidence="2" key="1">
    <citation type="submission" date="2020-11" db="EMBL/GenBank/DDBJ databases">
        <authorList>
            <person name="Tran Van P."/>
        </authorList>
    </citation>
    <scope>NUCLEOTIDE SEQUENCE</scope>
</reference>
<gene>
    <name evidence="2" type="ORF">TCEB3V08_LOCUS7900</name>
</gene>
<accession>A0A7R9D299</accession>
<dbReference type="EMBL" id="OC319395">
    <property type="protein sequence ID" value="CAD7405250.1"/>
    <property type="molecule type" value="Genomic_DNA"/>
</dbReference>
<protein>
    <submittedName>
        <fullName evidence="2">Uncharacterized protein</fullName>
    </submittedName>
</protein>
<dbReference type="AlphaFoldDB" id="A0A7R9D299"/>
<sequence length="93" mass="10265">MNPPLSTPDRDSNHDLPIDDTPFQLVLGPAQFVRYSLDESLGGALYGTAALRHRRRWSSATTMSPGVGVSHHNEPRVGVSHHNEPPCWCQPPQ</sequence>